<dbReference type="GO" id="GO:0031143">
    <property type="term" value="C:pseudopodium"/>
    <property type="evidence" value="ECO:0007669"/>
    <property type="project" value="UniProtKB-SubCell"/>
</dbReference>
<feature type="compositionally biased region" description="Low complexity" evidence="7">
    <location>
        <begin position="285"/>
        <end position="300"/>
    </location>
</feature>
<proteinExistence type="predicted"/>
<evidence type="ECO:0000259" key="8">
    <source>
        <dbReference type="PROSITE" id="PS50202"/>
    </source>
</evidence>
<dbReference type="Gene3D" id="2.60.40.10">
    <property type="entry name" value="Immunoglobulins"/>
    <property type="match status" value="1"/>
</dbReference>
<dbReference type="Proteomes" id="UP000230233">
    <property type="component" value="Chromosome X"/>
</dbReference>
<dbReference type="InterPro" id="IPR000535">
    <property type="entry name" value="MSP_dom"/>
</dbReference>
<feature type="domain" description="MSP" evidence="8">
    <location>
        <begin position="432"/>
        <end position="548"/>
    </location>
</feature>
<dbReference type="Pfam" id="PF01827">
    <property type="entry name" value="FTH"/>
    <property type="match status" value="1"/>
</dbReference>
<comment type="subcellular location">
    <subcellularLocation>
        <location evidence="6">Cell projection</location>
        <location evidence="6">Pseudopodium</location>
    </subcellularLocation>
    <subcellularLocation>
        <location evidence="1">Cytoplasm</location>
        <location evidence="1">Cytoskeleton</location>
    </subcellularLocation>
</comment>
<comment type="caution">
    <text evidence="9">The sequence shown here is derived from an EMBL/GenBank/DDBJ whole genome shotgun (WGS) entry which is preliminary data.</text>
</comment>
<evidence type="ECO:0000256" key="4">
    <source>
        <dbReference type="ARBA" id="ARBA00023273"/>
    </source>
</evidence>
<evidence type="ECO:0000256" key="1">
    <source>
        <dbReference type="ARBA" id="ARBA00004245"/>
    </source>
</evidence>
<dbReference type="InterPro" id="IPR008962">
    <property type="entry name" value="PapD-like_sf"/>
</dbReference>
<gene>
    <name evidence="9" type="primary">Cnig_chr_X.g23193</name>
    <name evidence="9" type="ORF">B9Z55_023193</name>
</gene>
<comment type="function">
    <text evidence="5">Central component in molecular interactions underlying sperm crawling. Forms an extensive filament system that extends from sperm villipoda, along the leading edge of the pseudopod.</text>
</comment>
<dbReference type="AlphaFoldDB" id="A0A2G5SP56"/>
<evidence type="ECO:0000256" key="6">
    <source>
        <dbReference type="ARBA" id="ARBA00037818"/>
    </source>
</evidence>
<dbReference type="SUPFAM" id="SSF49354">
    <property type="entry name" value="PapD-like"/>
    <property type="match status" value="1"/>
</dbReference>
<dbReference type="PANTHER" id="PTHR22920">
    <property type="entry name" value="MAJOR SPERM PROTEIN"/>
    <property type="match status" value="1"/>
</dbReference>
<keyword evidence="10" id="KW-1185">Reference proteome</keyword>
<dbReference type="EMBL" id="PDUG01000006">
    <property type="protein sequence ID" value="PIC16661.1"/>
    <property type="molecule type" value="Genomic_DNA"/>
</dbReference>
<feature type="compositionally biased region" description="Low complexity" evidence="7">
    <location>
        <begin position="382"/>
        <end position="395"/>
    </location>
</feature>
<feature type="compositionally biased region" description="Basic and acidic residues" evidence="7">
    <location>
        <begin position="235"/>
        <end position="246"/>
    </location>
</feature>
<feature type="region of interest" description="Disordered" evidence="7">
    <location>
        <begin position="222"/>
        <end position="395"/>
    </location>
</feature>
<evidence type="ECO:0000256" key="7">
    <source>
        <dbReference type="SAM" id="MobiDB-lite"/>
    </source>
</evidence>
<evidence type="ECO:0000256" key="3">
    <source>
        <dbReference type="ARBA" id="ARBA00023212"/>
    </source>
</evidence>
<dbReference type="PROSITE" id="PS50202">
    <property type="entry name" value="MSP"/>
    <property type="match status" value="1"/>
</dbReference>
<dbReference type="InterPro" id="IPR002900">
    <property type="entry name" value="DUF38/FTH_CAE_spp"/>
</dbReference>
<dbReference type="PANTHER" id="PTHR22920:SF7">
    <property type="entry name" value="MSP DOMAIN-CONTAINING PROTEIN-RELATED"/>
    <property type="match status" value="1"/>
</dbReference>
<keyword evidence="4" id="KW-0966">Cell projection</keyword>
<evidence type="ECO:0000256" key="2">
    <source>
        <dbReference type="ARBA" id="ARBA00022490"/>
    </source>
</evidence>
<feature type="compositionally biased region" description="Low complexity" evidence="7">
    <location>
        <begin position="364"/>
        <end position="374"/>
    </location>
</feature>
<feature type="compositionally biased region" description="Polar residues" evidence="7">
    <location>
        <begin position="346"/>
        <end position="359"/>
    </location>
</feature>
<dbReference type="InterPro" id="IPR051155">
    <property type="entry name" value="Nematode_MSP"/>
</dbReference>
<feature type="compositionally biased region" description="Low complexity" evidence="7">
    <location>
        <begin position="257"/>
        <end position="272"/>
    </location>
</feature>
<evidence type="ECO:0000313" key="9">
    <source>
        <dbReference type="EMBL" id="PIC16661.1"/>
    </source>
</evidence>
<name>A0A2G5SP56_9PELO</name>
<accession>A0A2G5SP56</accession>
<evidence type="ECO:0000256" key="5">
    <source>
        <dbReference type="ARBA" id="ARBA00037744"/>
    </source>
</evidence>
<sequence length="548" mass="62274">MMKSSLEQKSEETQALNNLLPVPFHVRSVEIYTPDGNRTLQLLSIFTPGEVESINFRGLYTHQREVLSRFFETEYFKQAKHVELSGYFREEDLLRFEHLKSFKCEFDHDEQVNFQNIREIILTFEQFEFCELKRNNPDFYFLGPDIPDESVTIITHRYRIPESIEYLEFQIEDLGPFSYIRIVKTIRLATVPYTHEFENFSFPSISRTSLVLLIKQSQQVVMSDNRQQRVRKPVKKFEFDQKDAAEKSPLQSVTNLPTSSSSIPSASRRTASTNQSSLQSVTNLPTSSSTIPSSSRRTAPTNPPATKKPKKEENENSRADIITLSDDESEKKPTIDASVTSKRKTPSSATRIPRTSTPGFRNASGSCSTSSTSSVQNGSRKSSSMAPVAPPSSSASLQNLMAHRPKIIKKEFIAGPIVKPGESSSSSGGLGEIRVQPERLVFNAPYIFDQRNRIMITNKTNRYLAFKMTLSNSHRHFLEHKFGVISPLENFYTSVKCASFEFKPEVIEKHRIIIQWTNVPGGVTELSRDWFEGDGIVGTKTIHVRYSH</sequence>
<feature type="compositionally biased region" description="Polar residues" evidence="7">
    <location>
        <begin position="273"/>
        <end position="284"/>
    </location>
</feature>
<reference evidence="10" key="1">
    <citation type="submission" date="2017-10" db="EMBL/GenBank/DDBJ databases">
        <title>Rapid genome shrinkage in a self-fertile nematode reveals novel sperm competition proteins.</title>
        <authorList>
            <person name="Yin D."/>
            <person name="Schwarz E.M."/>
            <person name="Thomas C.G."/>
            <person name="Felde R.L."/>
            <person name="Korf I.F."/>
            <person name="Cutter A.D."/>
            <person name="Schartner C.M."/>
            <person name="Ralston E.J."/>
            <person name="Meyer B.J."/>
            <person name="Haag E.S."/>
        </authorList>
    </citation>
    <scope>NUCLEOTIDE SEQUENCE [LARGE SCALE GENOMIC DNA]</scope>
    <source>
        <strain evidence="10">JU1422</strain>
    </source>
</reference>
<dbReference type="STRING" id="1611254.A0A2G5SP56"/>
<dbReference type="InterPro" id="IPR013783">
    <property type="entry name" value="Ig-like_fold"/>
</dbReference>
<organism evidence="9 10">
    <name type="scientific">Caenorhabditis nigoni</name>
    <dbReference type="NCBI Taxonomy" id="1611254"/>
    <lineage>
        <taxon>Eukaryota</taxon>
        <taxon>Metazoa</taxon>
        <taxon>Ecdysozoa</taxon>
        <taxon>Nematoda</taxon>
        <taxon>Chromadorea</taxon>
        <taxon>Rhabditida</taxon>
        <taxon>Rhabditina</taxon>
        <taxon>Rhabditomorpha</taxon>
        <taxon>Rhabditoidea</taxon>
        <taxon>Rhabditidae</taxon>
        <taxon>Peloderinae</taxon>
        <taxon>Caenorhabditis</taxon>
    </lineage>
</organism>
<dbReference type="Pfam" id="PF00635">
    <property type="entry name" value="Motile_Sperm"/>
    <property type="match status" value="1"/>
</dbReference>
<protein>
    <recommendedName>
        <fullName evidence="8">MSP domain-containing protein</fullName>
    </recommendedName>
</protein>
<keyword evidence="3" id="KW-0206">Cytoskeleton</keyword>
<evidence type="ECO:0000313" key="10">
    <source>
        <dbReference type="Proteomes" id="UP000230233"/>
    </source>
</evidence>
<dbReference type="OrthoDB" id="5901140at2759"/>
<keyword evidence="2" id="KW-0963">Cytoplasm</keyword>
<dbReference type="GO" id="GO:0005856">
    <property type="term" value="C:cytoskeleton"/>
    <property type="evidence" value="ECO:0007669"/>
    <property type="project" value="UniProtKB-SubCell"/>
</dbReference>